<dbReference type="OrthoDB" id="5188748at2"/>
<keyword evidence="2" id="KW-1185">Reference proteome</keyword>
<protein>
    <recommendedName>
        <fullName evidence="3">NIPSNAP protein</fullName>
    </recommendedName>
</protein>
<comment type="caution">
    <text evidence="1">The sequence shown here is derived from an EMBL/GenBank/DDBJ whole genome shotgun (WGS) entry which is preliminary data.</text>
</comment>
<evidence type="ECO:0008006" key="3">
    <source>
        <dbReference type="Google" id="ProtNLM"/>
    </source>
</evidence>
<dbReference type="Proteomes" id="UP000320235">
    <property type="component" value="Unassembled WGS sequence"/>
</dbReference>
<gene>
    <name evidence="1" type="ORF">FB391_0688</name>
</gene>
<name>A0A543FKK3_9MICO</name>
<accession>A0A543FKK3</accession>
<dbReference type="EMBL" id="VFPE01000001">
    <property type="protein sequence ID" value="TQM34400.1"/>
    <property type="molecule type" value="Genomic_DNA"/>
</dbReference>
<reference evidence="1 2" key="1">
    <citation type="submission" date="2019-06" db="EMBL/GenBank/DDBJ databases">
        <title>Sequencing the genomes of 1000 actinobacteria strains.</title>
        <authorList>
            <person name="Klenk H.-P."/>
        </authorList>
    </citation>
    <scope>NUCLEOTIDE SEQUENCE [LARGE SCALE GENOMIC DNA]</scope>
    <source>
        <strain evidence="1 2">DSM 105492</strain>
    </source>
</reference>
<dbReference type="AlphaFoldDB" id="A0A543FKK3"/>
<dbReference type="RefSeq" id="WP_141892870.1">
    <property type="nucleotide sequence ID" value="NZ_BAABLH010000001.1"/>
</dbReference>
<evidence type="ECO:0000313" key="1">
    <source>
        <dbReference type="EMBL" id="TQM34400.1"/>
    </source>
</evidence>
<organism evidence="1 2">
    <name type="scientific">Microbacterium kyungheense</name>
    <dbReference type="NCBI Taxonomy" id="1263636"/>
    <lineage>
        <taxon>Bacteria</taxon>
        <taxon>Bacillati</taxon>
        <taxon>Actinomycetota</taxon>
        <taxon>Actinomycetes</taxon>
        <taxon>Micrococcales</taxon>
        <taxon>Microbacteriaceae</taxon>
        <taxon>Microbacterium</taxon>
    </lineage>
</organism>
<proteinExistence type="predicted"/>
<evidence type="ECO:0000313" key="2">
    <source>
        <dbReference type="Proteomes" id="UP000320235"/>
    </source>
</evidence>
<sequence>MKTIQLRRYTLVDGEYDAFVDWWEGCMPRVRPAAGFTIEFAYGIRETNEFVWAVSAPGDEQAFLALEEAYMATDARAEAFAGVPQRVAEYNIRFATEFPTTV</sequence>